<feature type="compositionally biased region" description="Pro residues" evidence="3">
    <location>
        <begin position="974"/>
        <end position="994"/>
    </location>
</feature>
<evidence type="ECO:0000256" key="3">
    <source>
        <dbReference type="SAM" id="MobiDB-lite"/>
    </source>
</evidence>
<dbReference type="InterPro" id="IPR011004">
    <property type="entry name" value="Trimer_LpxA-like_sf"/>
</dbReference>
<dbReference type="AlphaFoldDB" id="A0A543DZM8"/>
<dbReference type="PANTHER" id="PTHR45527">
    <property type="entry name" value="NONRIBOSOMAL PEPTIDE SYNTHETASE"/>
    <property type="match status" value="1"/>
</dbReference>
<feature type="transmembrane region" description="Helical" evidence="4">
    <location>
        <begin position="480"/>
        <end position="505"/>
    </location>
</feature>
<dbReference type="Gene3D" id="1.10.1200.10">
    <property type="entry name" value="ACP-like"/>
    <property type="match status" value="2"/>
</dbReference>
<organism evidence="6 7">
    <name type="scientific">Pseudonocardia kunmingensis</name>
    <dbReference type="NCBI Taxonomy" id="630975"/>
    <lineage>
        <taxon>Bacteria</taxon>
        <taxon>Bacillati</taxon>
        <taxon>Actinomycetota</taxon>
        <taxon>Actinomycetes</taxon>
        <taxon>Pseudonocardiales</taxon>
        <taxon>Pseudonocardiaceae</taxon>
        <taxon>Pseudonocardia</taxon>
    </lineage>
</organism>
<dbReference type="OrthoDB" id="2472181at2"/>
<dbReference type="Pfam" id="PF01471">
    <property type="entry name" value="PG_binding_1"/>
    <property type="match status" value="2"/>
</dbReference>
<accession>A0A543DZM8</accession>
<feature type="transmembrane region" description="Helical" evidence="4">
    <location>
        <begin position="240"/>
        <end position="266"/>
    </location>
</feature>
<evidence type="ECO:0000259" key="5">
    <source>
        <dbReference type="PROSITE" id="PS50075"/>
    </source>
</evidence>
<keyword evidence="4" id="KW-0472">Membrane</keyword>
<keyword evidence="1" id="KW-0596">Phosphopantetheine</keyword>
<dbReference type="InterPro" id="IPR036365">
    <property type="entry name" value="PGBD-like_sf"/>
</dbReference>
<feature type="domain" description="Carrier" evidence="5">
    <location>
        <begin position="100"/>
        <end position="177"/>
    </location>
</feature>
<dbReference type="Gene3D" id="2.160.10.10">
    <property type="entry name" value="Hexapeptide repeat proteins"/>
    <property type="match status" value="2"/>
</dbReference>
<dbReference type="GO" id="GO:0031177">
    <property type="term" value="F:phosphopantetheine binding"/>
    <property type="evidence" value="ECO:0007669"/>
    <property type="project" value="InterPro"/>
</dbReference>
<evidence type="ECO:0000256" key="2">
    <source>
        <dbReference type="ARBA" id="ARBA00022553"/>
    </source>
</evidence>
<feature type="transmembrane region" description="Helical" evidence="4">
    <location>
        <begin position="936"/>
        <end position="960"/>
    </location>
</feature>
<feature type="transmembrane region" description="Helical" evidence="4">
    <location>
        <begin position="210"/>
        <end position="228"/>
    </location>
</feature>
<feature type="transmembrane region" description="Helical" evidence="4">
    <location>
        <begin position="436"/>
        <end position="460"/>
    </location>
</feature>
<evidence type="ECO:0000256" key="4">
    <source>
        <dbReference type="SAM" id="Phobius"/>
    </source>
</evidence>
<dbReference type="SUPFAM" id="SSF51161">
    <property type="entry name" value="Trimeric LpxA-like enzymes"/>
    <property type="match status" value="2"/>
</dbReference>
<dbReference type="EMBL" id="VFPA01000001">
    <property type="protein sequence ID" value="TQM14752.1"/>
    <property type="molecule type" value="Genomic_DNA"/>
</dbReference>
<sequence length="1165" mass="124242">MGNQLEVLTAEPVVSEIARLEDAGPATGVEGALAEVLAEVVGVERVSVESHFFDDLGADSMVMAQFCARVRKRDGLPSVSMKDIYQHPTIRSLATAFPGVTPAPVEGGFAEVLAEVVGVERVSVESHFFDDLGADSMVMAQFCARVRKRDGLPSVSMKDIYRYPSIRSLAAALSGSTPAAGGSTATATAPVEVATPVPTAQYLLCGALQVLFYLGYSYAVAVVAVRGFEFVSAATGVLDIYLRSALFAGGTFLAMCLLPILAKWLLVGRWKAQRIRIWSPAYVRFWLVKTLVRANPLVMFVGSPLYVLYLRALGARIGRGAVIFSKHFPLCTDLLTVGPDTVIRKDTFFSCYRARSGVIETGPVTLGRGVFVGEWVVLDIDTSMGDGSQIGHASALHAGQAVPAFENWHGSPAERTGADYREVPARRVRTWRRVSYSLVQLLTLLVVYLPLGIGGVTIVFFEVPRLATLLGPGPLALTTWLLYVEALAASLVLFLGSLLLGLLVIGTVPRVVNLVLTPEKTYRLYGFHFWAHRYVERATNSRFYTNLFGDSSYIVGYLRWLGYDLAPVVQTGSNFATGVKHDSPYLCSVGSGTVVADGLSMLNVGVSSTSFRVSRVSIGRENFLGNLIAYPARGRTGENVLLGTKVLVPIDGKVRENVGLLGSPSFEIPRSVDRDSRFDHLRVGDEFRRRLAAKNRHNAATIGLRLLVSWVLFFGITVIALAATDLYALLGEWSIVLATNAILLVTIGYQVVVERASTRFRGVRPTYCSIYERDFWRVERFYKMHATAGALLDGTPFKCLFWRSLGVRVGKRLYDDGADLSEKNLVTFGDDVALNEGAVVQCHSQEDYAFKSDRIVIGSGCTVGVNALVHYGVTMGDGAVLAPDSFLMKGEEVPPYAEWGGNPAHEIRAGRPVAPAPAVPPLLEPPARPTRSAPPLWLAAALVPLGVASGLTVVTSWSALNAPPAQSARQPLAAPVPPPVAPPVAPPTPAPAASPVPDAAAAASTAAPAAEATASFGLADIASLEAGLAVGDSGPPVVTVQQHLQRLGHHQGDAHGSFDEPTVAAVRAFQAAAGVVEDPPGTVGRSTAQALEAAGDRPELAAGSRGEEVHRLQHALLVALGRSLPRNGSYGSATVEAVRDYQSSRGLQVDGAVGPGTWAALQRGR</sequence>
<proteinExistence type="predicted"/>
<dbReference type="Gene3D" id="1.10.101.10">
    <property type="entry name" value="PGBD-like superfamily/PGBD"/>
    <property type="match status" value="2"/>
</dbReference>
<dbReference type="SUPFAM" id="SSF47090">
    <property type="entry name" value="PGBD-like"/>
    <property type="match status" value="2"/>
</dbReference>
<dbReference type="Proteomes" id="UP000315677">
    <property type="component" value="Unassembled WGS sequence"/>
</dbReference>
<dbReference type="SMART" id="SM00823">
    <property type="entry name" value="PKS_PP"/>
    <property type="match status" value="2"/>
</dbReference>
<dbReference type="InterPro" id="IPR002477">
    <property type="entry name" value="Peptidoglycan-bd-like"/>
</dbReference>
<dbReference type="InterPro" id="IPR036366">
    <property type="entry name" value="PGBDSf"/>
</dbReference>
<dbReference type="NCBIfam" id="TIGR02353">
    <property type="entry name" value="NRPS_term_dom"/>
    <property type="match status" value="1"/>
</dbReference>
<dbReference type="SUPFAM" id="SSF47336">
    <property type="entry name" value="ACP-like"/>
    <property type="match status" value="2"/>
</dbReference>
<gene>
    <name evidence="6" type="ORF">FB558_1526</name>
</gene>
<dbReference type="InterPro" id="IPR036736">
    <property type="entry name" value="ACP-like_sf"/>
</dbReference>
<feature type="transmembrane region" description="Helical" evidence="4">
    <location>
        <begin position="733"/>
        <end position="752"/>
    </location>
</feature>
<evidence type="ECO:0000313" key="7">
    <source>
        <dbReference type="Proteomes" id="UP000315677"/>
    </source>
</evidence>
<dbReference type="GO" id="GO:0044550">
    <property type="term" value="P:secondary metabolite biosynthetic process"/>
    <property type="evidence" value="ECO:0007669"/>
    <property type="project" value="TreeGrafter"/>
</dbReference>
<evidence type="ECO:0000313" key="6">
    <source>
        <dbReference type="EMBL" id="TQM14752.1"/>
    </source>
</evidence>
<keyword evidence="4" id="KW-0812">Transmembrane</keyword>
<dbReference type="InterPro" id="IPR012728">
    <property type="entry name" value="Pls/PosA_C"/>
</dbReference>
<name>A0A543DZM8_9PSEU</name>
<comment type="caution">
    <text evidence="6">The sequence shown here is derived from an EMBL/GenBank/DDBJ whole genome shotgun (WGS) entry which is preliminary data.</text>
</comment>
<dbReference type="RefSeq" id="WP_142049509.1">
    <property type="nucleotide sequence ID" value="NZ_VFPA01000001.1"/>
</dbReference>
<reference evidence="6 7" key="1">
    <citation type="submission" date="2019-06" db="EMBL/GenBank/DDBJ databases">
        <title>Sequencing the genomes of 1000 actinobacteria strains.</title>
        <authorList>
            <person name="Klenk H.-P."/>
        </authorList>
    </citation>
    <scope>NUCLEOTIDE SEQUENCE [LARGE SCALE GENOMIC DNA]</scope>
    <source>
        <strain evidence="6 7">DSM 45301</strain>
    </source>
</reference>
<dbReference type="GO" id="GO:0005737">
    <property type="term" value="C:cytoplasm"/>
    <property type="evidence" value="ECO:0007669"/>
    <property type="project" value="TreeGrafter"/>
</dbReference>
<feature type="transmembrane region" description="Helical" evidence="4">
    <location>
        <begin position="698"/>
        <end position="721"/>
    </location>
</feature>
<keyword evidence="7" id="KW-1185">Reference proteome</keyword>
<dbReference type="PANTHER" id="PTHR45527:SF1">
    <property type="entry name" value="FATTY ACID SYNTHASE"/>
    <property type="match status" value="1"/>
</dbReference>
<dbReference type="InterPro" id="IPR009081">
    <property type="entry name" value="PP-bd_ACP"/>
</dbReference>
<protein>
    <submittedName>
        <fullName evidence="6">Non-ribosomal peptide synthetase-like protein</fullName>
    </submittedName>
</protein>
<dbReference type="GO" id="GO:0043041">
    <property type="term" value="P:amino acid activation for nonribosomal peptide biosynthetic process"/>
    <property type="evidence" value="ECO:0007669"/>
    <property type="project" value="TreeGrafter"/>
</dbReference>
<evidence type="ECO:0000256" key="1">
    <source>
        <dbReference type="ARBA" id="ARBA00022450"/>
    </source>
</evidence>
<feature type="domain" description="Carrier" evidence="5">
    <location>
        <begin position="24"/>
        <end position="101"/>
    </location>
</feature>
<dbReference type="InterPro" id="IPR020806">
    <property type="entry name" value="PKS_PP-bd"/>
</dbReference>
<keyword evidence="2" id="KW-0597">Phosphoprotein</keyword>
<dbReference type="PROSITE" id="PS50075">
    <property type="entry name" value="CARRIER"/>
    <property type="match status" value="2"/>
</dbReference>
<feature type="region of interest" description="Disordered" evidence="3">
    <location>
        <begin position="968"/>
        <end position="997"/>
    </location>
</feature>
<dbReference type="Pfam" id="PF00550">
    <property type="entry name" value="PP-binding"/>
    <property type="match status" value="2"/>
</dbReference>
<keyword evidence="4" id="KW-1133">Transmembrane helix</keyword>